<sequence>MTTSQQLSLLRAAARNNAEWCAAMCRAHGVAGEFGAGAWAAAARTPLYYPDAVTLEPETGGDELVARIDTASPGASVKDSFADLELAASGFQVLFEAQWIHRPAGAPTPSSDLAWDVVGDPDTLCAWALAWDDGAGDADLFRPGLLAGPETFVILARPAHGSDDRVVAGAVATRSEQVVGVSNLFGREDGPDAAWPVVLHALAHLFPTLPVVGYEQGDDLTAALRHGFEPIGPLRVWTHGG</sequence>
<protein>
    <submittedName>
        <fullName evidence="1">Uncharacterized protein</fullName>
    </submittedName>
</protein>
<reference evidence="1" key="1">
    <citation type="submission" date="2020-01" db="EMBL/GenBank/DDBJ databases">
        <title>Insect and environment-associated Actinomycetes.</title>
        <authorList>
            <person name="Currrie C."/>
            <person name="Chevrette M."/>
            <person name="Carlson C."/>
            <person name="Stubbendieck R."/>
            <person name="Wendt-Pienkowski E."/>
        </authorList>
    </citation>
    <scope>NUCLEOTIDE SEQUENCE</scope>
    <source>
        <strain evidence="1">SID7499</strain>
    </source>
</reference>
<gene>
    <name evidence="1" type="ORF">G3M58_47465</name>
</gene>
<evidence type="ECO:0000313" key="1">
    <source>
        <dbReference type="EMBL" id="NEE14086.1"/>
    </source>
</evidence>
<accession>A0A6G3X8H9</accession>
<organism evidence="1">
    <name type="scientific">Streptomyces sp. SID7499</name>
    <dbReference type="NCBI Taxonomy" id="2706086"/>
    <lineage>
        <taxon>Bacteria</taxon>
        <taxon>Bacillati</taxon>
        <taxon>Actinomycetota</taxon>
        <taxon>Actinomycetes</taxon>
        <taxon>Kitasatosporales</taxon>
        <taxon>Streptomycetaceae</taxon>
        <taxon>Streptomyces</taxon>
    </lineage>
</organism>
<comment type="caution">
    <text evidence="1">The sequence shown here is derived from an EMBL/GenBank/DDBJ whole genome shotgun (WGS) entry which is preliminary data.</text>
</comment>
<dbReference type="EMBL" id="JAAGMN010005031">
    <property type="protein sequence ID" value="NEE14086.1"/>
    <property type="molecule type" value="Genomic_DNA"/>
</dbReference>
<proteinExistence type="predicted"/>
<dbReference type="AlphaFoldDB" id="A0A6G3X8H9"/>
<name>A0A6G3X8H9_9ACTN</name>